<protein>
    <submittedName>
        <fullName evidence="1">Uncharacterized protein</fullName>
    </submittedName>
</protein>
<dbReference type="EMBL" id="FOQA01000002">
    <property type="protein sequence ID" value="SFH67340.1"/>
    <property type="molecule type" value="Genomic_DNA"/>
</dbReference>
<organism evidence="1 2">
    <name type="scientific">Tindallia magadiensis</name>
    <dbReference type="NCBI Taxonomy" id="69895"/>
    <lineage>
        <taxon>Bacteria</taxon>
        <taxon>Bacillati</taxon>
        <taxon>Bacillota</taxon>
        <taxon>Clostridia</taxon>
        <taxon>Peptostreptococcales</taxon>
        <taxon>Tindalliaceae</taxon>
        <taxon>Tindallia</taxon>
    </lineage>
</organism>
<reference evidence="2" key="1">
    <citation type="submission" date="2016-10" db="EMBL/GenBank/DDBJ databases">
        <authorList>
            <person name="Varghese N."/>
            <person name="Submissions S."/>
        </authorList>
    </citation>
    <scope>NUCLEOTIDE SEQUENCE [LARGE SCALE GENOMIC DNA]</scope>
    <source>
        <strain evidence="2">Z-7934</strain>
    </source>
</reference>
<sequence>MGVKQVKETLQQVKTGETGALFASFFCVALERIRRMPSKGMTKNSFKAMQEQAIAMM</sequence>
<dbReference type="AlphaFoldDB" id="A0A1I3BYS4"/>
<dbReference type="Proteomes" id="UP000199287">
    <property type="component" value="Unassembled WGS sequence"/>
</dbReference>
<dbReference type="STRING" id="69895.SAMN05192551_102106"/>
<accession>A0A1I3BYS4</accession>
<proteinExistence type="predicted"/>
<evidence type="ECO:0000313" key="1">
    <source>
        <dbReference type="EMBL" id="SFH67340.1"/>
    </source>
</evidence>
<keyword evidence="2" id="KW-1185">Reference proteome</keyword>
<evidence type="ECO:0000313" key="2">
    <source>
        <dbReference type="Proteomes" id="UP000199287"/>
    </source>
</evidence>
<gene>
    <name evidence="1" type="ORF">SAMN05192551_102106</name>
</gene>
<name>A0A1I3BYS4_9FIRM</name>